<dbReference type="InterPro" id="IPR044861">
    <property type="entry name" value="IPNS-like_FE2OG_OXY"/>
</dbReference>
<keyword evidence="5" id="KW-1185">Reference proteome</keyword>
<dbReference type="PANTHER" id="PTHR47990">
    <property type="entry name" value="2-OXOGLUTARATE (2OG) AND FE(II)-DEPENDENT OXYGENASE SUPERFAMILY PROTEIN-RELATED"/>
    <property type="match status" value="1"/>
</dbReference>
<comment type="caution">
    <text evidence="4">The sequence shown here is derived from an EMBL/GenBank/DDBJ whole genome shotgun (WGS) entry which is preliminary data.</text>
</comment>
<sequence>MANPEAYIPTVDLREYFEPTTPTSKDELVAKVRTACLEHGFLQIVGHGVPVTSQRRVLAACRTFFELPNESKTELSLYKNSWRRGYEGPGSQRPREDVLPDQKEGFFVGKHLPMDQVGFLKGPNVWPKDLADSEFREPVLEYYDNILNLGRKVWEVLVVSLGHQASILNRFTNDVAMFLKLLRYPEHTFTDPRQFGSGQHTDYGGITVLLQDPGKDGLEVWHAATKQWLLIPAVEDKFVINLGDMVQKWTGGEYKSTVHRVINKAGGERFAVPAFWHGDLEATNPLDPHDRSGETVSQHIYKKFYRDYSLPADTERESQPS</sequence>
<evidence type="ECO:0000259" key="3">
    <source>
        <dbReference type="PROSITE" id="PS51471"/>
    </source>
</evidence>
<keyword evidence="2" id="KW-0560">Oxidoreductase</keyword>
<dbReference type="InterPro" id="IPR027443">
    <property type="entry name" value="IPNS-like_sf"/>
</dbReference>
<keyword evidence="2" id="KW-0479">Metal-binding</keyword>
<dbReference type="GO" id="GO:0044283">
    <property type="term" value="P:small molecule biosynthetic process"/>
    <property type="evidence" value="ECO:0007669"/>
    <property type="project" value="UniProtKB-ARBA"/>
</dbReference>
<dbReference type="EMBL" id="JACCJB010000015">
    <property type="protein sequence ID" value="KAF6220919.1"/>
    <property type="molecule type" value="Genomic_DNA"/>
</dbReference>
<proteinExistence type="inferred from homology"/>
<protein>
    <recommendedName>
        <fullName evidence="3">Fe2OG dioxygenase domain-containing protein</fullName>
    </recommendedName>
</protein>
<dbReference type="InterPro" id="IPR005123">
    <property type="entry name" value="Oxoglu/Fe-dep_dioxygenase_dom"/>
</dbReference>
<reference evidence="4 5" key="1">
    <citation type="journal article" date="2020" name="Genomics">
        <title>Complete, high-quality genomes from long-read metagenomic sequencing of two wolf lichen thalli reveals enigmatic genome architecture.</title>
        <authorList>
            <person name="McKenzie S.K."/>
            <person name="Walston R.F."/>
            <person name="Allen J.L."/>
        </authorList>
    </citation>
    <scope>NUCLEOTIDE SEQUENCE [LARGE SCALE GENOMIC DNA]</scope>
    <source>
        <strain evidence="4">WasteWater1</strain>
    </source>
</reference>
<dbReference type="GeneID" id="59331012"/>
<evidence type="ECO:0000256" key="1">
    <source>
        <dbReference type="ARBA" id="ARBA00008056"/>
    </source>
</evidence>
<evidence type="ECO:0000256" key="2">
    <source>
        <dbReference type="RuleBase" id="RU003682"/>
    </source>
</evidence>
<dbReference type="Gene3D" id="2.60.120.330">
    <property type="entry name" value="B-lactam Antibiotic, Isopenicillin N Synthase, Chain"/>
    <property type="match status" value="1"/>
</dbReference>
<gene>
    <name evidence="4" type="ORF">HO133_002599</name>
</gene>
<keyword evidence="2" id="KW-0408">Iron</keyword>
<dbReference type="GO" id="GO:0016491">
    <property type="term" value="F:oxidoreductase activity"/>
    <property type="evidence" value="ECO:0007669"/>
    <property type="project" value="UniProtKB-KW"/>
</dbReference>
<dbReference type="InterPro" id="IPR050231">
    <property type="entry name" value="Iron_ascorbate_oxido_reductase"/>
</dbReference>
<dbReference type="InterPro" id="IPR026992">
    <property type="entry name" value="DIOX_N"/>
</dbReference>
<dbReference type="AlphaFoldDB" id="A0A8H6CCH0"/>
<evidence type="ECO:0000313" key="4">
    <source>
        <dbReference type="EMBL" id="KAF6220919.1"/>
    </source>
</evidence>
<dbReference type="Pfam" id="PF14226">
    <property type="entry name" value="DIOX_N"/>
    <property type="match status" value="1"/>
</dbReference>
<comment type="similarity">
    <text evidence="1 2">Belongs to the iron/ascorbate-dependent oxidoreductase family.</text>
</comment>
<dbReference type="PROSITE" id="PS51471">
    <property type="entry name" value="FE2OG_OXY"/>
    <property type="match status" value="1"/>
</dbReference>
<dbReference type="SUPFAM" id="SSF51197">
    <property type="entry name" value="Clavaminate synthase-like"/>
    <property type="match status" value="1"/>
</dbReference>
<organism evidence="4 5">
    <name type="scientific">Letharia lupina</name>
    <dbReference type="NCBI Taxonomy" id="560253"/>
    <lineage>
        <taxon>Eukaryota</taxon>
        <taxon>Fungi</taxon>
        <taxon>Dikarya</taxon>
        <taxon>Ascomycota</taxon>
        <taxon>Pezizomycotina</taxon>
        <taxon>Lecanoromycetes</taxon>
        <taxon>OSLEUM clade</taxon>
        <taxon>Lecanoromycetidae</taxon>
        <taxon>Lecanorales</taxon>
        <taxon>Lecanorineae</taxon>
        <taxon>Parmeliaceae</taxon>
        <taxon>Letharia</taxon>
    </lineage>
</organism>
<accession>A0A8H6CCH0</accession>
<evidence type="ECO:0000313" key="5">
    <source>
        <dbReference type="Proteomes" id="UP000593566"/>
    </source>
</evidence>
<dbReference type="Proteomes" id="UP000593566">
    <property type="component" value="Unassembled WGS sequence"/>
</dbReference>
<dbReference type="GO" id="GO:0046872">
    <property type="term" value="F:metal ion binding"/>
    <property type="evidence" value="ECO:0007669"/>
    <property type="project" value="UniProtKB-KW"/>
</dbReference>
<feature type="domain" description="Fe2OG dioxygenase" evidence="3">
    <location>
        <begin position="172"/>
        <end position="279"/>
    </location>
</feature>
<dbReference type="Pfam" id="PF03171">
    <property type="entry name" value="2OG-FeII_Oxy"/>
    <property type="match status" value="1"/>
</dbReference>
<dbReference type="RefSeq" id="XP_037150354.1">
    <property type="nucleotide sequence ID" value="XM_037293525.1"/>
</dbReference>
<name>A0A8H6CCH0_9LECA</name>